<sequence length="223" mass="24933">MSEFFGGDLDPHIGANAYKPSREFAGPSPSVFAGEKTGKLSALATQIHIHSELIAMRLNPAYLLFALLSSVAYAARITARGGQSLEVPPPPQDVHVKLSYSPKLVDPQAIRRLKSILEYWIRNMKMFKLEKEKKPINPEPLDPLNIVIEDRIVRPPNTGMFQFWGPGVEVIPGFQGCKSEEDECFGDIYSEVVYFWRGSTHMYYVHVGQDGFGEGVEEHNPIA</sequence>
<dbReference type="EMBL" id="MU790983">
    <property type="protein sequence ID" value="KAJ3991639.1"/>
    <property type="molecule type" value="Genomic_DNA"/>
</dbReference>
<dbReference type="Proteomes" id="UP001163828">
    <property type="component" value="Unassembled WGS sequence"/>
</dbReference>
<reference evidence="1" key="1">
    <citation type="submission" date="2022-08" db="EMBL/GenBank/DDBJ databases">
        <authorList>
            <consortium name="DOE Joint Genome Institute"/>
            <person name="Min B."/>
            <person name="Riley R."/>
            <person name="Sierra-Patev S."/>
            <person name="Naranjo-Ortiz M."/>
            <person name="Looney B."/>
            <person name="Konkel Z."/>
            <person name="Slot J.C."/>
            <person name="Sakamoto Y."/>
            <person name="Steenwyk J.L."/>
            <person name="Rokas A."/>
            <person name="Carro J."/>
            <person name="Camarero S."/>
            <person name="Ferreira P."/>
            <person name="Molpeceres G."/>
            <person name="Ruiz-Duenas F.J."/>
            <person name="Serrano A."/>
            <person name="Henrissat B."/>
            <person name="Drula E."/>
            <person name="Hughes K.W."/>
            <person name="Mata J.L."/>
            <person name="Ishikawa N.K."/>
            <person name="Vargas-Isla R."/>
            <person name="Ushijima S."/>
            <person name="Smith C.A."/>
            <person name="Ahrendt S."/>
            <person name="Andreopoulos W."/>
            <person name="He G."/>
            <person name="Labutti K."/>
            <person name="Lipzen A."/>
            <person name="Ng V."/>
            <person name="Sandor L."/>
            <person name="Barry K."/>
            <person name="Martinez A.T."/>
            <person name="Xiao Y."/>
            <person name="Gibbons J.G."/>
            <person name="Terashima K."/>
            <person name="Hibbett D.S."/>
            <person name="Grigoriev I.V."/>
        </authorList>
    </citation>
    <scope>NUCLEOTIDE SEQUENCE</scope>
    <source>
        <strain evidence="1">TFB10827</strain>
    </source>
</reference>
<evidence type="ECO:0000313" key="1">
    <source>
        <dbReference type="EMBL" id="KAJ3991639.1"/>
    </source>
</evidence>
<proteinExistence type="predicted"/>
<evidence type="ECO:0000313" key="2">
    <source>
        <dbReference type="Proteomes" id="UP001163828"/>
    </source>
</evidence>
<comment type="caution">
    <text evidence="1">The sequence shown here is derived from an EMBL/GenBank/DDBJ whole genome shotgun (WGS) entry which is preliminary data.</text>
</comment>
<gene>
    <name evidence="1" type="ORF">F5050DRAFT_1122285</name>
</gene>
<name>A0ABQ8PZG7_9AGAR</name>
<protein>
    <submittedName>
        <fullName evidence="1">Uncharacterized protein</fullName>
    </submittedName>
</protein>
<accession>A0ABQ8PZG7</accession>
<organism evidence="1 2">
    <name type="scientific">Lentinula boryana</name>
    <dbReference type="NCBI Taxonomy" id="40481"/>
    <lineage>
        <taxon>Eukaryota</taxon>
        <taxon>Fungi</taxon>
        <taxon>Dikarya</taxon>
        <taxon>Basidiomycota</taxon>
        <taxon>Agaricomycotina</taxon>
        <taxon>Agaricomycetes</taxon>
        <taxon>Agaricomycetidae</taxon>
        <taxon>Agaricales</taxon>
        <taxon>Marasmiineae</taxon>
        <taxon>Omphalotaceae</taxon>
        <taxon>Lentinula</taxon>
    </lineage>
</organism>
<keyword evidence="2" id="KW-1185">Reference proteome</keyword>